<dbReference type="PANTHER" id="PTHR42799:SF2">
    <property type="entry name" value="MITOCHONDRIAL PEPTIDE METHIONINE SULFOXIDE REDUCTASE"/>
    <property type="match status" value="1"/>
</dbReference>
<evidence type="ECO:0000313" key="9">
    <source>
        <dbReference type="EMBL" id="KYQ90750.1"/>
    </source>
</evidence>
<evidence type="ECO:0000313" key="10">
    <source>
        <dbReference type="Proteomes" id="UP000076078"/>
    </source>
</evidence>
<evidence type="ECO:0000259" key="8">
    <source>
        <dbReference type="Pfam" id="PF01625"/>
    </source>
</evidence>
<keyword evidence="3" id="KW-0560">Oxidoreductase</keyword>
<comment type="caution">
    <text evidence="9">The sequence shown here is derived from an EMBL/GenBank/DDBJ whole genome shotgun (WGS) entry which is preliminary data.</text>
</comment>
<dbReference type="EC" id="1.8.4.11" evidence="2"/>
<accession>A0A151Z9X9</accession>
<dbReference type="OrthoDB" id="77405at2759"/>
<dbReference type="OMA" id="LFWESHD"/>
<dbReference type="SUPFAM" id="SSF55068">
    <property type="entry name" value="Peptide methionine sulfoxide reductase"/>
    <property type="match status" value="1"/>
</dbReference>
<evidence type="ECO:0000256" key="1">
    <source>
        <dbReference type="ARBA" id="ARBA00005591"/>
    </source>
</evidence>
<evidence type="ECO:0000256" key="6">
    <source>
        <dbReference type="ARBA" id="ARBA00047806"/>
    </source>
</evidence>
<dbReference type="GO" id="GO:0034599">
    <property type="term" value="P:cellular response to oxidative stress"/>
    <property type="evidence" value="ECO:0007669"/>
    <property type="project" value="TreeGrafter"/>
</dbReference>
<dbReference type="Pfam" id="PF01625">
    <property type="entry name" value="PMSR"/>
    <property type="match status" value="1"/>
</dbReference>
<evidence type="ECO:0000256" key="3">
    <source>
        <dbReference type="ARBA" id="ARBA00023002"/>
    </source>
</evidence>
<reference evidence="9 10" key="1">
    <citation type="submission" date="2015-12" db="EMBL/GenBank/DDBJ databases">
        <title>Dictyostelia acquired genes for synthesis and detection of signals that induce cell-type specialization by lateral gene transfer from prokaryotes.</title>
        <authorList>
            <person name="Gloeckner G."/>
            <person name="Schaap P."/>
        </authorList>
    </citation>
    <scope>NUCLEOTIDE SEQUENCE [LARGE SCALE GENOMIC DNA]</scope>
    <source>
        <strain evidence="9 10">TK</strain>
    </source>
</reference>
<dbReference type="InterPro" id="IPR050162">
    <property type="entry name" value="MsrA_MetSO_reductase"/>
</dbReference>
<dbReference type="FunFam" id="3.30.1060.10:FF:000002">
    <property type="entry name" value="Peptide methionine sulfoxide reductase"/>
    <property type="match status" value="1"/>
</dbReference>
<name>A0A151Z9X9_TIELA</name>
<evidence type="ECO:0000256" key="4">
    <source>
        <dbReference type="ARBA" id="ARBA00030273"/>
    </source>
</evidence>
<dbReference type="InterPro" id="IPR036509">
    <property type="entry name" value="Met_Sox_Rdtase_MsrA_sf"/>
</dbReference>
<dbReference type="GO" id="GO:0008113">
    <property type="term" value="F:peptide-methionine (S)-S-oxide reductase activity"/>
    <property type="evidence" value="ECO:0007669"/>
    <property type="project" value="UniProtKB-EC"/>
</dbReference>
<evidence type="ECO:0000256" key="5">
    <source>
        <dbReference type="ARBA" id="ARBA00030643"/>
    </source>
</evidence>
<dbReference type="FunCoup" id="A0A151Z9X9">
    <property type="interactions" value="415"/>
</dbReference>
<protein>
    <recommendedName>
        <fullName evidence="2">peptide-methionine (S)-S-oxide reductase</fullName>
        <ecNumber evidence="2">1.8.4.11</ecNumber>
    </recommendedName>
    <alternativeName>
        <fullName evidence="5">Peptide-methionine (S)-S-oxide reductase</fullName>
    </alternativeName>
    <alternativeName>
        <fullName evidence="4">Protein-methionine-S-oxide reductase</fullName>
    </alternativeName>
</protein>
<dbReference type="Gene3D" id="3.30.1060.10">
    <property type="entry name" value="Peptide methionine sulphoxide reductase MsrA"/>
    <property type="match status" value="1"/>
</dbReference>
<keyword evidence="10" id="KW-1185">Reference proteome</keyword>
<dbReference type="PANTHER" id="PTHR42799">
    <property type="entry name" value="MITOCHONDRIAL PEPTIDE METHIONINE SULFOXIDE REDUCTASE"/>
    <property type="match status" value="1"/>
</dbReference>
<comment type="similarity">
    <text evidence="1">Belongs to the MsrA Met sulfoxide reductase family.</text>
</comment>
<proteinExistence type="inferred from homology"/>
<comment type="catalytic activity">
    <reaction evidence="6">
        <text>L-methionyl-[protein] + [thioredoxin]-disulfide + H2O = L-methionyl-(S)-S-oxide-[protein] + [thioredoxin]-dithiol</text>
        <dbReference type="Rhea" id="RHEA:14217"/>
        <dbReference type="Rhea" id="RHEA-COMP:10698"/>
        <dbReference type="Rhea" id="RHEA-COMP:10700"/>
        <dbReference type="Rhea" id="RHEA-COMP:12313"/>
        <dbReference type="Rhea" id="RHEA-COMP:12315"/>
        <dbReference type="ChEBI" id="CHEBI:15377"/>
        <dbReference type="ChEBI" id="CHEBI:16044"/>
        <dbReference type="ChEBI" id="CHEBI:29950"/>
        <dbReference type="ChEBI" id="CHEBI:44120"/>
        <dbReference type="ChEBI" id="CHEBI:50058"/>
        <dbReference type="EC" id="1.8.4.11"/>
    </reaction>
</comment>
<sequence>MVLEKAVFAAGCFWSVELMYQRLVGVATTAVGYANGQTQNPTYKEVCSGKTGFVEAVQLEYDPSQITYKKLLDAFWAKHDPTTLARQGGDIGTQYSSKILYFNEEQKKLAIESRDEEQKKYKVPIVTAIEPFEKFYPAEEYHQKYLEKDGQSSAKMCTDKIACYGLNK</sequence>
<dbReference type="HAMAP" id="MF_01401">
    <property type="entry name" value="MsrA"/>
    <property type="match status" value="1"/>
</dbReference>
<evidence type="ECO:0000256" key="7">
    <source>
        <dbReference type="ARBA" id="ARBA00048782"/>
    </source>
</evidence>
<dbReference type="InterPro" id="IPR002569">
    <property type="entry name" value="Met_Sox_Rdtase_MsrA_dom"/>
</dbReference>
<organism evidence="9 10">
    <name type="scientific">Tieghemostelium lacteum</name>
    <name type="common">Slime mold</name>
    <name type="synonym">Dictyostelium lacteum</name>
    <dbReference type="NCBI Taxonomy" id="361077"/>
    <lineage>
        <taxon>Eukaryota</taxon>
        <taxon>Amoebozoa</taxon>
        <taxon>Evosea</taxon>
        <taxon>Eumycetozoa</taxon>
        <taxon>Dictyostelia</taxon>
        <taxon>Dictyosteliales</taxon>
        <taxon>Raperosteliaceae</taxon>
        <taxon>Tieghemostelium</taxon>
    </lineage>
</organism>
<dbReference type="Proteomes" id="UP000076078">
    <property type="component" value="Unassembled WGS sequence"/>
</dbReference>
<comment type="catalytic activity">
    <reaction evidence="7">
        <text>[thioredoxin]-disulfide + L-methionine + H2O = L-methionine (S)-S-oxide + [thioredoxin]-dithiol</text>
        <dbReference type="Rhea" id="RHEA:19993"/>
        <dbReference type="Rhea" id="RHEA-COMP:10698"/>
        <dbReference type="Rhea" id="RHEA-COMP:10700"/>
        <dbReference type="ChEBI" id="CHEBI:15377"/>
        <dbReference type="ChEBI" id="CHEBI:29950"/>
        <dbReference type="ChEBI" id="CHEBI:50058"/>
        <dbReference type="ChEBI" id="CHEBI:57844"/>
        <dbReference type="ChEBI" id="CHEBI:58772"/>
        <dbReference type="EC" id="1.8.4.11"/>
    </reaction>
</comment>
<gene>
    <name evidence="9" type="ORF">DLAC_09387</name>
</gene>
<dbReference type="InParanoid" id="A0A151Z9X9"/>
<dbReference type="EMBL" id="LODT01000037">
    <property type="protein sequence ID" value="KYQ90750.1"/>
    <property type="molecule type" value="Genomic_DNA"/>
</dbReference>
<dbReference type="NCBIfam" id="TIGR00401">
    <property type="entry name" value="msrA"/>
    <property type="match status" value="1"/>
</dbReference>
<feature type="domain" description="Peptide methionine sulphoxide reductase MsrA" evidence="8">
    <location>
        <begin position="5"/>
        <end position="151"/>
    </location>
</feature>
<evidence type="ECO:0000256" key="2">
    <source>
        <dbReference type="ARBA" id="ARBA00012502"/>
    </source>
</evidence>
<dbReference type="AlphaFoldDB" id="A0A151Z9X9"/>
<dbReference type="STRING" id="361077.A0A151Z9X9"/>
<dbReference type="GO" id="GO:0005737">
    <property type="term" value="C:cytoplasm"/>
    <property type="evidence" value="ECO:0007669"/>
    <property type="project" value="TreeGrafter"/>
</dbReference>